<feature type="domain" description="Outer membrane protein beta-barrel" evidence="2">
    <location>
        <begin position="386"/>
        <end position="784"/>
    </location>
</feature>
<dbReference type="PATRIC" id="fig|1127696.3.peg.1409"/>
<organism evidence="3 4">
    <name type="scientific">Porphyromonas catoniae F0037</name>
    <dbReference type="NCBI Taxonomy" id="1127696"/>
    <lineage>
        <taxon>Bacteria</taxon>
        <taxon>Pseudomonadati</taxon>
        <taxon>Bacteroidota</taxon>
        <taxon>Bacteroidia</taxon>
        <taxon>Bacteroidales</taxon>
        <taxon>Porphyromonadaceae</taxon>
        <taxon>Porphyromonas</taxon>
    </lineage>
</organism>
<dbReference type="Proteomes" id="UP000010408">
    <property type="component" value="Unassembled WGS sequence"/>
</dbReference>
<feature type="chain" id="PRO_5003954391" evidence="1">
    <location>
        <begin position="23"/>
        <end position="806"/>
    </location>
</feature>
<comment type="caution">
    <text evidence="3">The sequence shown here is derived from an EMBL/GenBank/DDBJ whole genome shotgun (WGS) entry which is preliminary data.</text>
</comment>
<accession>L1NAC3</accession>
<evidence type="ECO:0000256" key="1">
    <source>
        <dbReference type="SAM" id="SignalP"/>
    </source>
</evidence>
<name>L1NAC3_9PORP</name>
<dbReference type="AlphaFoldDB" id="L1NAC3"/>
<dbReference type="PANTHER" id="PTHR40980:SF4">
    <property type="entry name" value="TONB-DEPENDENT RECEPTOR-LIKE BETA-BARREL DOMAIN-CONTAINING PROTEIN"/>
    <property type="match status" value="1"/>
</dbReference>
<dbReference type="InterPro" id="IPR041700">
    <property type="entry name" value="OMP_b-brl_3"/>
</dbReference>
<dbReference type="Gene3D" id="2.60.40.1120">
    <property type="entry name" value="Carboxypeptidase-like, regulatory domain"/>
    <property type="match status" value="1"/>
</dbReference>
<keyword evidence="1" id="KW-0732">Signal</keyword>
<dbReference type="eggNOG" id="COG4771">
    <property type="taxonomic scope" value="Bacteria"/>
</dbReference>
<dbReference type="Gene3D" id="2.170.130.10">
    <property type="entry name" value="TonB-dependent receptor, plug domain"/>
    <property type="match status" value="1"/>
</dbReference>
<dbReference type="SUPFAM" id="SSF56935">
    <property type="entry name" value="Porins"/>
    <property type="match status" value="1"/>
</dbReference>
<dbReference type="EMBL" id="AMEQ01000040">
    <property type="protein sequence ID" value="EKY00230.1"/>
    <property type="molecule type" value="Genomic_DNA"/>
</dbReference>
<keyword evidence="3" id="KW-0675">Receptor</keyword>
<gene>
    <name evidence="3" type="ORF">HMPREF9134_01561</name>
</gene>
<proteinExistence type="predicted"/>
<reference evidence="3 4" key="1">
    <citation type="submission" date="2012-05" db="EMBL/GenBank/DDBJ databases">
        <authorList>
            <person name="Weinstock G."/>
            <person name="Sodergren E."/>
            <person name="Lobos E.A."/>
            <person name="Fulton L."/>
            <person name="Fulton R."/>
            <person name="Courtney L."/>
            <person name="Fronick C."/>
            <person name="O'Laughlin M."/>
            <person name="Godfrey J."/>
            <person name="Wilson R.M."/>
            <person name="Miner T."/>
            <person name="Farmer C."/>
            <person name="Delehaunty K."/>
            <person name="Cordes M."/>
            <person name="Minx P."/>
            <person name="Tomlinson C."/>
            <person name="Chen J."/>
            <person name="Wollam A."/>
            <person name="Pepin K.H."/>
            <person name="Bhonagiri V."/>
            <person name="Zhang X."/>
            <person name="Suruliraj S."/>
            <person name="Warren W."/>
            <person name="Mitreva M."/>
            <person name="Mardis E.R."/>
            <person name="Wilson R.K."/>
        </authorList>
    </citation>
    <scope>NUCLEOTIDE SEQUENCE [LARGE SCALE GENOMIC DNA]</scope>
    <source>
        <strain evidence="3 4">F0037</strain>
    </source>
</reference>
<dbReference type="HOGENOM" id="CLU_017617_1_0_10"/>
<dbReference type="RefSeq" id="WP_005467676.1">
    <property type="nucleotide sequence ID" value="NZ_KB291032.1"/>
</dbReference>
<evidence type="ECO:0000259" key="2">
    <source>
        <dbReference type="Pfam" id="PF14905"/>
    </source>
</evidence>
<dbReference type="STRING" id="1127696.HMPREF9134_01561"/>
<protein>
    <submittedName>
        <fullName evidence="3">TonB-dependent receptor plug domain protein</fullName>
    </submittedName>
</protein>
<sequence>MQRIYMYTLVLLLISTSTIAFAQRAEVAVQGKVLASASKAPVDFANILLLAPADSSLVSGAVSDATGAFHLTIPSGDYILQVKGLGYKPYTERLTIPSGKSELTLPAISLSEESVQLQAVTVSAKRPIIARKADRLVFDAEQLSLGAQNALDVLKQTPGLNVSDDGISVIGKGNVIVLINDKRVHLSGKALVNLLRSYTSRDLGQVEVITTPPAKYEAEGNAGILNIVLKKPKNDFFGGSLSTGYRLIKGKSGGNVSGNLNYKQGKTTASLTAGYDRWVYAGGFATEKTYPSTQLYSESATDMLMKSRGLNLRATFDYDFRPDFSMGLSCSYSPDGGKVIRDNDTRDYDLPAKTLKKYALGTDTEESDGGYLATNLHLEKTFPAHPGRKISWDFDYVFSNSKTDDDFQAESFTPQKAVIPGSDFVYSSHGTKRANSFLTNIDFTLPIGKAQTSFGIKGTWSHTENGLHYKRHTEPLLNGRREDISFDEHIYALYADASLPLSAKWTSRAGIRLEYTHNAGTQDGQGRLNLKDYLNVFPTLYLGFTPNERHAFSLDGTVRLERPGFFQLSPFPRYENQYTIMKGREDLRASKQGTLTLGYTLGGKLNFSAFGKYRWDGITQFIELDAVTNQAQYLFGNNETEYAWGLSNNYYFTALSFLQAYLNQSVQYTKSKVRNDEGKGWDNEMLSYTAGINATIFLNHAKTLTANVNAEYGTPRIDGGFKIGQSFRASAGLAYALLQGKLKLSAGVYNLFIKEFTATTTTGGNTIVARNYTTPNILNLGITYSFGAPIRGKQARGNADDVRSRM</sequence>
<dbReference type="Pfam" id="PF13715">
    <property type="entry name" value="CarbopepD_reg_2"/>
    <property type="match status" value="1"/>
</dbReference>
<evidence type="ECO:0000313" key="4">
    <source>
        <dbReference type="Proteomes" id="UP000010408"/>
    </source>
</evidence>
<dbReference type="InterPro" id="IPR008969">
    <property type="entry name" value="CarboxyPept-like_regulatory"/>
</dbReference>
<feature type="signal peptide" evidence="1">
    <location>
        <begin position="1"/>
        <end position="22"/>
    </location>
</feature>
<dbReference type="InterPro" id="IPR037066">
    <property type="entry name" value="Plug_dom_sf"/>
</dbReference>
<dbReference type="PANTHER" id="PTHR40980">
    <property type="entry name" value="PLUG DOMAIN-CONTAINING PROTEIN"/>
    <property type="match status" value="1"/>
</dbReference>
<dbReference type="Pfam" id="PF14905">
    <property type="entry name" value="OMP_b-brl_3"/>
    <property type="match status" value="1"/>
</dbReference>
<evidence type="ECO:0000313" key="3">
    <source>
        <dbReference type="EMBL" id="EKY00230.1"/>
    </source>
</evidence>
<dbReference type="SUPFAM" id="SSF49464">
    <property type="entry name" value="Carboxypeptidase regulatory domain-like"/>
    <property type="match status" value="1"/>
</dbReference>